<keyword evidence="1" id="KW-0732">Signal</keyword>
<dbReference type="SMART" id="SM00749">
    <property type="entry name" value="BON"/>
    <property type="match status" value="3"/>
</dbReference>
<keyword evidence="4" id="KW-1185">Reference proteome</keyword>
<evidence type="ECO:0000313" key="3">
    <source>
        <dbReference type="EMBL" id="AOZ10526.1"/>
    </source>
</evidence>
<feature type="domain" description="BON" evidence="2">
    <location>
        <begin position="149"/>
        <end position="217"/>
    </location>
</feature>
<gene>
    <name evidence="3" type="ORF">BKK80_33770</name>
</gene>
<name>A0ABN4TVT2_9BURK</name>
<feature type="domain" description="BON" evidence="2">
    <location>
        <begin position="78"/>
        <end position="146"/>
    </location>
</feature>
<dbReference type="RefSeq" id="WP_071017842.1">
    <property type="nucleotide sequence ID" value="NZ_CP017755.1"/>
</dbReference>
<dbReference type="Pfam" id="PF04972">
    <property type="entry name" value="BON"/>
    <property type="match status" value="3"/>
</dbReference>
<proteinExistence type="predicted"/>
<evidence type="ECO:0000313" key="4">
    <source>
        <dbReference type="Proteomes" id="UP000177515"/>
    </source>
</evidence>
<feature type="domain" description="BON" evidence="2">
    <location>
        <begin position="3"/>
        <end position="71"/>
    </location>
</feature>
<organism evidence="3 4">
    <name type="scientific">Cupriavidus malaysiensis</name>
    <dbReference type="NCBI Taxonomy" id="367825"/>
    <lineage>
        <taxon>Bacteria</taxon>
        <taxon>Pseudomonadati</taxon>
        <taxon>Pseudomonadota</taxon>
        <taxon>Betaproteobacteria</taxon>
        <taxon>Burkholderiales</taxon>
        <taxon>Burkholderiaceae</taxon>
        <taxon>Cupriavidus</taxon>
    </lineage>
</organism>
<dbReference type="InterPro" id="IPR051686">
    <property type="entry name" value="Lipoprotein_DolP"/>
</dbReference>
<dbReference type="Gene3D" id="3.30.1340.30">
    <property type="match status" value="3"/>
</dbReference>
<sequence>MKGDIQLKQDVMEELAWDPAVDATGIGVEVQDGIVTLSGHLPTFAEKYAAEAAAQRVTGLKGLAVELDVRLPDDAQRTDADIARAARHVLDWMSGLPADRIHLMVEHGAVTLRGEVDWNYQRVAAEQAVAGLFGVRGVSNGLAVRPAMAADDVRQRIRQAIERQASDDAGHVSVEVSEGVVTLRGTLRTWAERQAAFEAAWSAPGVSAVHNQIQVTL</sequence>
<dbReference type="PROSITE" id="PS50914">
    <property type="entry name" value="BON"/>
    <property type="match status" value="3"/>
</dbReference>
<dbReference type="Proteomes" id="UP000177515">
    <property type="component" value="Chromosome 2"/>
</dbReference>
<accession>A0ABN4TVT2</accession>
<evidence type="ECO:0000256" key="1">
    <source>
        <dbReference type="ARBA" id="ARBA00022729"/>
    </source>
</evidence>
<dbReference type="InterPro" id="IPR014004">
    <property type="entry name" value="Transpt-assoc_nodulatn_dom_bac"/>
</dbReference>
<evidence type="ECO:0000259" key="2">
    <source>
        <dbReference type="PROSITE" id="PS50914"/>
    </source>
</evidence>
<dbReference type="InterPro" id="IPR007055">
    <property type="entry name" value="BON_dom"/>
</dbReference>
<dbReference type="PANTHER" id="PTHR34606:SF4">
    <property type="entry name" value="OUTER MEMBRANE LIPOPROTEIN DOLP"/>
    <property type="match status" value="1"/>
</dbReference>
<dbReference type="PANTHER" id="PTHR34606">
    <property type="entry name" value="BON DOMAIN-CONTAINING PROTEIN"/>
    <property type="match status" value="1"/>
</dbReference>
<dbReference type="EMBL" id="CP017755">
    <property type="protein sequence ID" value="AOZ10526.1"/>
    <property type="molecule type" value="Genomic_DNA"/>
</dbReference>
<protein>
    <submittedName>
        <fullName evidence="3">OsmY domain-containing protein</fullName>
    </submittedName>
</protein>
<reference evidence="3 4" key="1">
    <citation type="submission" date="2016-10" db="EMBL/GenBank/DDBJ databases">
        <title>Complete genome sequences of three Cupriavidus strains isolated from various Malaysian environments.</title>
        <authorList>
            <person name="Abdullah A.A.-A."/>
            <person name="Shafie N.A.H."/>
            <person name="Lau N.S."/>
        </authorList>
    </citation>
    <scope>NUCLEOTIDE SEQUENCE [LARGE SCALE GENOMIC DNA]</scope>
    <source>
        <strain evidence="3 4">USMAA1020</strain>
    </source>
</reference>